<evidence type="ECO:0000313" key="9">
    <source>
        <dbReference type="EMBL" id="SCW02076.1"/>
    </source>
</evidence>
<evidence type="ECO:0000256" key="6">
    <source>
        <dbReference type="SAM" id="MobiDB-lite"/>
    </source>
</evidence>
<dbReference type="InterPro" id="IPR012919">
    <property type="entry name" value="SUN_dom"/>
</dbReference>
<evidence type="ECO:0000256" key="7">
    <source>
        <dbReference type="SAM" id="Phobius"/>
    </source>
</evidence>
<feature type="coiled-coil region" evidence="5">
    <location>
        <begin position="158"/>
        <end position="226"/>
    </location>
</feature>
<keyword evidence="4 7" id="KW-0472">Membrane</keyword>
<feature type="domain" description="SUN" evidence="8">
    <location>
        <begin position="365"/>
        <end position="559"/>
    </location>
</feature>
<evidence type="ECO:0000256" key="3">
    <source>
        <dbReference type="ARBA" id="ARBA00022989"/>
    </source>
</evidence>
<proteinExistence type="predicted"/>
<keyword evidence="2 7" id="KW-0812">Transmembrane</keyword>
<evidence type="ECO:0000256" key="2">
    <source>
        <dbReference type="ARBA" id="ARBA00022692"/>
    </source>
</evidence>
<feature type="transmembrane region" description="Helical" evidence="7">
    <location>
        <begin position="123"/>
        <end position="141"/>
    </location>
</feature>
<keyword evidence="5" id="KW-0175">Coiled coil</keyword>
<feature type="region of interest" description="Disordered" evidence="6">
    <location>
        <begin position="25"/>
        <end position="45"/>
    </location>
</feature>
<dbReference type="PANTHER" id="PTHR12911:SF8">
    <property type="entry name" value="KLAROID PROTEIN-RELATED"/>
    <property type="match status" value="1"/>
</dbReference>
<keyword evidence="3 7" id="KW-1133">Transmembrane helix</keyword>
<organism evidence="9 10">
    <name type="scientific">Lachancea fermentati</name>
    <name type="common">Zygosaccharomyces fermentati</name>
    <dbReference type="NCBI Taxonomy" id="4955"/>
    <lineage>
        <taxon>Eukaryota</taxon>
        <taxon>Fungi</taxon>
        <taxon>Dikarya</taxon>
        <taxon>Ascomycota</taxon>
        <taxon>Saccharomycotina</taxon>
        <taxon>Saccharomycetes</taxon>
        <taxon>Saccharomycetales</taxon>
        <taxon>Saccharomycetaceae</taxon>
        <taxon>Lachancea</taxon>
    </lineage>
</organism>
<dbReference type="GO" id="GO:0034993">
    <property type="term" value="C:meiotic nuclear membrane microtubule tethering complex"/>
    <property type="evidence" value="ECO:0007669"/>
    <property type="project" value="TreeGrafter"/>
</dbReference>
<keyword evidence="10" id="KW-1185">Reference proteome</keyword>
<protein>
    <submittedName>
        <fullName evidence="9">LAFE_0E13630g1_1</fullName>
    </submittedName>
</protein>
<evidence type="ECO:0000256" key="1">
    <source>
        <dbReference type="ARBA" id="ARBA00004370"/>
    </source>
</evidence>
<accession>A0A1G4ME50</accession>
<dbReference type="Pfam" id="PF07738">
    <property type="entry name" value="Sad1_UNC"/>
    <property type="match status" value="1"/>
</dbReference>
<dbReference type="EMBL" id="LT598488">
    <property type="protein sequence ID" value="SCW02076.1"/>
    <property type="molecule type" value="Genomic_DNA"/>
</dbReference>
<dbReference type="PANTHER" id="PTHR12911">
    <property type="entry name" value="SAD1/UNC-84-LIKE PROTEIN-RELATED"/>
    <property type="match status" value="1"/>
</dbReference>
<dbReference type="OrthoDB" id="4065610at2759"/>
<evidence type="ECO:0000313" key="10">
    <source>
        <dbReference type="Proteomes" id="UP000190831"/>
    </source>
</evidence>
<comment type="subcellular location">
    <subcellularLocation>
        <location evidence="1">Membrane</location>
    </subcellularLocation>
</comment>
<dbReference type="PROSITE" id="PS51469">
    <property type="entry name" value="SUN"/>
    <property type="match status" value="1"/>
</dbReference>
<sequence length="619" mass="71207">MDKSYSSALYNRDVPDAYVRLLEERSGSRSELNVDSNDELDNELSDDVMDYVSQEESDAEDNEYQQFKTSLMRDDWLSDDEEDYTDEADQSFILESETEVSDPDDLYDKEKEYGTTLPGRSRLAYVVVGLLSLMVIVPMLFRGNSDIALSAPTSNDNVAQLRLQVNSLYRELQEYRKSADSKLENNIRLVISQMEKNIKKLFPRDVVSMKSDFEQLEAQVQDLSQALSRRNMTQWQDILIQELSTALPEQIPVVIDNSTKALMVIPELRQYLSQLIPQVFNQTIQPVELPSFHYDVSKYVREILRDEFQYVDLNFFLKELDSALRVTKEEILHEMESRLSTVANVPQQYSYALQRKLINKIYNANQHQWQDDIDFATSAQGTRLLNHLCSATFKGMRGLPSNEVSPVELLADSPTATSTYWLCRDSVGCTWAARFAQPLYLTRVSYIHGRFTNNLHLMNSAPRAISLYVKLQSPTKSKFQEVARVHHKGQSLTKDSSFLLVDTWNYTLADRRIRQDFPLPAWYIQLKPYVRAVVFEVQDNHGNSHYTALRKFILNAVTAQDLQLANSVSAERDFDVPEYAVPWEDRERLRASKVAMWQHPSATPPSEAVPAFGQDEIDA</sequence>
<dbReference type="AlphaFoldDB" id="A0A1G4ME50"/>
<evidence type="ECO:0000256" key="5">
    <source>
        <dbReference type="SAM" id="Coils"/>
    </source>
</evidence>
<feature type="compositionally biased region" description="Acidic residues" evidence="6">
    <location>
        <begin position="36"/>
        <end position="45"/>
    </location>
</feature>
<evidence type="ECO:0000256" key="4">
    <source>
        <dbReference type="ARBA" id="ARBA00023136"/>
    </source>
</evidence>
<dbReference type="Proteomes" id="UP000190831">
    <property type="component" value="Chromosome E"/>
</dbReference>
<gene>
    <name evidence="9" type="ORF">LAFE_0E13630G</name>
</gene>
<name>A0A1G4ME50_LACFM</name>
<dbReference type="STRING" id="4955.A0A1G4ME50"/>
<dbReference type="InterPro" id="IPR045119">
    <property type="entry name" value="SUN1-5"/>
</dbReference>
<evidence type="ECO:0000259" key="8">
    <source>
        <dbReference type="PROSITE" id="PS51469"/>
    </source>
</evidence>
<dbReference type="Gene3D" id="2.60.120.260">
    <property type="entry name" value="Galactose-binding domain-like"/>
    <property type="match status" value="1"/>
</dbReference>
<dbReference type="OMA" id="IYNANQH"/>
<dbReference type="GO" id="GO:0043495">
    <property type="term" value="F:protein-membrane adaptor activity"/>
    <property type="evidence" value="ECO:0007669"/>
    <property type="project" value="TreeGrafter"/>
</dbReference>
<reference evidence="10" key="1">
    <citation type="submission" date="2016-03" db="EMBL/GenBank/DDBJ databases">
        <authorList>
            <person name="Devillers H."/>
        </authorList>
    </citation>
    <scope>NUCLEOTIDE SEQUENCE [LARGE SCALE GENOMIC DNA]</scope>
</reference>
<feature type="region of interest" description="Disordered" evidence="6">
    <location>
        <begin position="600"/>
        <end position="619"/>
    </location>
</feature>